<evidence type="ECO:0000313" key="3">
    <source>
        <dbReference type="EMBL" id="OCL26771.1"/>
    </source>
</evidence>
<feature type="transmembrane region" description="Helical" evidence="1">
    <location>
        <begin position="81"/>
        <end position="99"/>
    </location>
</feature>
<dbReference type="Proteomes" id="UP000093514">
    <property type="component" value="Unassembled WGS sequence"/>
</dbReference>
<keyword evidence="1" id="KW-1133">Transmembrane helix</keyword>
<keyword evidence="1" id="KW-0812">Transmembrane</keyword>
<evidence type="ECO:0000313" key="4">
    <source>
        <dbReference type="Proteomes" id="UP000093514"/>
    </source>
</evidence>
<accession>A0A1C0A956</accession>
<comment type="caution">
    <text evidence="3">The sequence shown here is derived from an EMBL/GenBank/DDBJ whole genome shotgun (WGS) entry which is preliminary data.</text>
</comment>
<feature type="transmembrane region" description="Helical" evidence="1">
    <location>
        <begin position="380"/>
        <end position="398"/>
    </location>
</feature>
<feature type="transmembrane region" description="Helical" evidence="1">
    <location>
        <begin position="148"/>
        <end position="167"/>
    </location>
</feature>
<proteinExistence type="predicted"/>
<feature type="transmembrane region" description="Helical" evidence="1">
    <location>
        <begin position="325"/>
        <end position="343"/>
    </location>
</feature>
<dbReference type="AlphaFoldDB" id="A0A1C0A956"/>
<evidence type="ECO:0000259" key="2">
    <source>
        <dbReference type="Pfam" id="PF07670"/>
    </source>
</evidence>
<feature type="transmembrane region" description="Helical" evidence="1">
    <location>
        <begin position="119"/>
        <end position="141"/>
    </location>
</feature>
<feature type="transmembrane region" description="Helical" evidence="1">
    <location>
        <begin position="46"/>
        <end position="69"/>
    </location>
</feature>
<name>A0A1C0A956_9FIRM</name>
<feature type="domain" description="Nucleoside transporter/FeoB GTPase Gate" evidence="2">
    <location>
        <begin position="41"/>
        <end position="141"/>
    </location>
</feature>
<organism evidence="3 4">
    <name type="scientific">Orenia metallireducens</name>
    <dbReference type="NCBI Taxonomy" id="1413210"/>
    <lineage>
        <taxon>Bacteria</taxon>
        <taxon>Bacillati</taxon>
        <taxon>Bacillota</taxon>
        <taxon>Clostridia</taxon>
        <taxon>Halanaerobiales</taxon>
        <taxon>Halobacteroidaceae</taxon>
        <taxon>Orenia</taxon>
    </lineage>
</organism>
<dbReference type="EMBL" id="LWDV01000009">
    <property type="protein sequence ID" value="OCL26771.1"/>
    <property type="molecule type" value="Genomic_DNA"/>
</dbReference>
<dbReference type="InterPro" id="IPR014226">
    <property type="entry name" value="Spore_IM_YlbJ"/>
</dbReference>
<sequence length="410" mass="45056">MNKRAINTKALIAILFTISLIIFSEQAFDAAVSGLHTWWEVVFPALLPFFIMAEILMGLGVVHFMGTLLEPLMQPVFKVPGVGAFAFAMGLASGYPIGAKITGNLRRKKLCTQAEGERLVSFTNTADPLFMIGAVAVGMFGNAKLGTILALAHYISCLIVGIGLRFYNPKENNQDVSRNNDTEGNIFTRAFSELYQARRKDGRSLGQLIGDATKESLNTLLLIGGYIILFSVLTRVLALVGFTKLITAGIVFVLKPFGFDQSLVLPIISGLFEITNGSHLASQSMAPLNQKIIITSGIIAWSGLSVHAQVATMINGTDLRMKPYLWARVFHGIIASLVTYFLFEPLEAISSNLITPVTSLANRVNYTIGYWDHFTKMSSGLLLFLGFLIFTSLTIYFIKKIKLVMFHYSE</sequence>
<dbReference type="NCBIfam" id="TIGR02871">
    <property type="entry name" value="spore_ylbJ"/>
    <property type="match status" value="1"/>
</dbReference>
<dbReference type="InterPro" id="IPR011642">
    <property type="entry name" value="Gate_dom"/>
</dbReference>
<keyword evidence="4" id="KW-1185">Reference proteome</keyword>
<keyword evidence="1" id="KW-0472">Membrane</keyword>
<dbReference type="Pfam" id="PF07670">
    <property type="entry name" value="Gate"/>
    <property type="match status" value="1"/>
</dbReference>
<protein>
    <submittedName>
        <fullName evidence="3">Sporulation integral membrane protein YlbJ</fullName>
    </submittedName>
</protein>
<gene>
    <name evidence="3" type="ORF">U472_12145</name>
</gene>
<feature type="transmembrane region" description="Helical" evidence="1">
    <location>
        <begin position="292"/>
        <end position="313"/>
    </location>
</feature>
<reference evidence="3" key="1">
    <citation type="submission" date="2016-07" db="EMBL/GenBank/DDBJ databases">
        <authorList>
            <person name="Dong Y."/>
            <person name="Sanford R.A."/>
            <person name="Fouke B.W."/>
        </authorList>
    </citation>
    <scope>NUCLEOTIDE SEQUENCE</scope>
    <source>
        <strain evidence="3">Z6</strain>
    </source>
</reference>
<reference evidence="3" key="2">
    <citation type="submission" date="2016-08" db="EMBL/GenBank/DDBJ databases">
        <title>Orenia metallireducens sp. nov. strain Z6, a Novel Metal-reducing Firmicute from the Deep Subsurface.</title>
        <authorList>
            <person name="Maxim B.I."/>
            <person name="Kenneth K."/>
            <person name="Flynn T.M."/>
            <person name="Oloughlin E.J."/>
            <person name="Locke R.A."/>
            <person name="Weber J.R."/>
            <person name="Egan S.M."/>
            <person name="Mackie R.I."/>
            <person name="Cann I.K."/>
        </authorList>
    </citation>
    <scope>NUCLEOTIDE SEQUENCE [LARGE SCALE GENOMIC DNA]</scope>
    <source>
        <strain evidence="3">Z6</strain>
    </source>
</reference>
<feature type="transmembrane region" description="Helical" evidence="1">
    <location>
        <begin position="220"/>
        <end position="240"/>
    </location>
</feature>
<evidence type="ECO:0000256" key="1">
    <source>
        <dbReference type="SAM" id="Phobius"/>
    </source>
</evidence>